<reference evidence="6" key="1">
    <citation type="submission" date="2016-10" db="EMBL/GenBank/DDBJ databases">
        <authorList>
            <person name="Varghese N."/>
            <person name="Submissions S."/>
        </authorList>
    </citation>
    <scope>NUCLEOTIDE SEQUENCE [LARGE SCALE GENOMIC DNA]</scope>
    <source>
        <strain evidence="6">XBD1002</strain>
    </source>
</reference>
<dbReference type="PROSITE" id="PS50995">
    <property type="entry name" value="HTH_MARR_2"/>
    <property type="match status" value="1"/>
</dbReference>
<dbReference type="SMART" id="SM00347">
    <property type="entry name" value="HTH_MARR"/>
    <property type="match status" value="1"/>
</dbReference>
<sequence>MDVNSSISLLSNIHSITADFLTEKLKAKGFPEFASSHGNILFQLSVNEKMTMGDLSEKINRDKSTTTVLVRKLEKEGFITGESDPSDKRSRIIFLTEKGKQFNATARELSQELLSTFYKDFSESEKQQFFESLQKIKKNFA</sequence>
<dbReference type="Proteomes" id="UP000182737">
    <property type="component" value="Unassembled WGS sequence"/>
</dbReference>
<dbReference type="InterPro" id="IPR036390">
    <property type="entry name" value="WH_DNA-bd_sf"/>
</dbReference>
<protein>
    <submittedName>
        <fullName evidence="5">DNA-binding transcriptional regulator, MarR family</fullName>
    </submittedName>
</protein>
<dbReference type="EMBL" id="FORI01000005">
    <property type="protein sequence ID" value="SFI75699.1"/>
    <property type="molecule type" value="Genomic_DNA"/>
</dbReference>
<evidence type="ECO:0000256" key="2">
    <source>
        <dbReference type="ARBA" id="ARBA00023125"/>
    </source>
</evidence>
<keyword evidence="6" id="KW-1185">Reference proteome</keyword>
<dbReference type="PRINTS" id="PR00598">
    <property type="entry name" value="HTHMARR"/>
</dbReference>
<keyword evidence="2 5" id="KW-0238">DNA-binding</keyword>
<dbReference type="InterPro" id="IPR036388">
    <property type="entry name" value="WH-like_DNA-bd_sf"/>
</dbReference>
<organism evidence="5 6">
    <name type="scientific">Treponema bryantii</name>
    <dbReference type="NCBI Taxonomy" id="163"/>
    <lineage>
        <taxon>Bacteria</taxon>
        <taxon>Pseudomonadati</taxon>
        <taxon>Spirochaetota</taxon>
        <taxon>Spirochaetia</taxon>
        <taxon>Spirochaetales</taxon>
        <taxon>Treponemataceae</taxon>
        <taxon>Treponema</taxon>
    </lineage>
</organism>
<dbReference type="Pfam" id="PF01047">
    <property type="entry name" value="MarR"/>
    <property type="match status" value="1"/>
</dbReference>
<dbReference type="PANTHER" id="PTHR42756">
    <property type="entry name" value="TRANSCRIPTIONAL REGULATOR, MARR"/>
    <property type="match status" value="1"/>
</dbReference>
<dbReference type="InterPro" id="IPR000835">
    <property type="entry name" value="HTH_MarR-typ"/>
</dbReference>
<evidence type="ECO:0000259" key="4">
    <source>
        <dbReference type="PROSITE" id="PS50995"/>
    </source>
</evidence>
<proteinExistence type="predicted"/>
<accession>A0A1I3KT59</accession>
<evidence type="ECO:0000256" key="1">
    <source>
        <dbReference type="ARBA" id="ARBA00023015"/>
    </source>
</evidence>
<dbReference type="PANTHER" id="PTHR42756:SF1">
    <property type="entry name" value="TRANSCRIPTIONAL REPRESSOR OF EMRAB OPERON"/>
    <property type="match status" value="1"/>
</dbReference>
<dbReference type="SUPFAM" id="SSF46785">
    <property type="entry name" value="Winged helix' DNA-binding domain"/>
    <property type="match status" value="1"/>
</dbReference>
<gene>
    <name evidence="5" type="ORF">SAMN04487775_105154</name>
</gene>
<dbReference type="OrthoDB" id="9799663at2"/>
<dbReference type="AlphaFoldDB" id="A0A1I3KT59"/>
<dbReference type="Gene3D" id="1.10.10.10">
    <property type="entry name" value="Winged helix-like DNA-binding domain superfamily/Winged helix DNA-binding domain"/>
    <property type="match status" value="1"/>
</dbReference>
<dbReference type="GO" id="GO:0003700">
    <property type="term" value="F:DNA-binding transcription factor activity"/>
    <property type="evidence" value="ECO:0007669"/>
    <property type="project" value="InterPro"/>
</dbReference>
<feature type="domain" description="HTH marR-type" evidence="4">
    <location>
        <begin position="1"/>
        <end position="138"/>
    </location>
</feature>
<dbReference type="RefSeq" id="WP_074931475.1">
    <property type="nucleotide sequence ID" value="NZ_FORI01000005.1"/>
</dbReference>
<evidence type="ECO:0000313" key="5">
    <source>
        <dbReference type="EMBL" id="SFI75699.1"/>
    </source>
</evidence>
<keyword evidence="3" id="KW-0804">Transcription</keyword>
<name>A0A1I3KT59_9SPIR</name>
<dbReference type="GO" id="GO:0003677">
    <property type="term" value="F:DNA binding"/>
    <property type="evidence" value="ECO:0007669"/>
    <property type="project" value="UniProtKB-KW"/>
</dbReference>
<keyword evidence="1" id="KW-0805">Transcription regulation</keyword>
<evidence type="ECO:0000256" key="3">
    <source>
        <dbReference type="ARBA" id="ARBA00023163"/>
    </source>
</evidence>
<evidence type="ECO:0000313" key="6">
    <source>
        <dbReference type="Proteomes" id="UP000182737"/>
    </source>
</evidence>